<proteinExistence type="inferred from homology"/>
<comment type="caution">
    <text evidence="3">The sequence shown here is derived from an EMBL/GenBank/DDBJ whole genome shotgun (WGS) entry which is preliminary data.</text>
</comment>
<comment type="similarity">
    <text evidence="1">Belongs to the short-chain dehydrogenases/reductases (SDR) family.</text>
</comment>
<gene>
    <name evidence="3" type="ORF">GCM10009804_15260</name>
</gene>
<dbReference type="CDD" id="cd05233">
    <property type="entry name" value="SDR_c"/>
    <property type="match status" value="1"/>
</dbReference>
<organism evidence="3 4">
    <name type="scientific">Kribbella hippodromi</name>
    <dbReference type="NCBI Taxonomy" id="434347"/>
    <lineage>
        <taxon>Bacteria</taxon>
        <taxon>Bacillati</taxon>
        <taxon>Actinomycetota</taxon>
        <taxon>Actinomycetes</taxon>
        <taxon>Propionibacteriales</taxon>
        <taxon>Kribbellaceae</taxon>
        <taxon>Kribbella</taxon>
    </lineage>
</organism>
<dbReference type="InterPro" id="IPR020904">
    <property type="entry name" value="Sc_DH/Rdtase_CS"/>
</dbReference>
<dbReference type="PROSITE" id="PS00061">
    <property type="entry name" value="ADH_SHORT"/>
    <property type="match status" value="1"/>
</dbReference>
<dbReference type="Proteomes" id="UP001501705">
    <property type="component" value="Unassembled WGS sequence"/>
</dbReference>
<dbReference type="EMBL" id="BAAAPH010000004">
    <property type="protein sequence ID" value="GAA1559373.1"/>
    <property type="molecule type" value="Genomic_DNA"/>
</dbReference>
<accession>A0ABN2CJY3</accession>
<dbReference type="InterPro" id="IPR036291">
    <property type="entry name" value="NAD(P)-bd_dom_sf"/>
</dbReference>
<sequence length="262" mass="27377">MKAVVTGAGRGIGRAIALRLAADGADVVLGGRDEAALRETAELIGHARNETARVGRTFAHVVPVDISDEQSVQSFGRQTSDIFGAPDVVVCNSGIGGPSGPLWSLDLDSWNETLTVNVTGTFLTLRAFLPQMVERGSGSAILVGSMTGKRPLAGRTPYAASKLALVGLARTLALECGPHGVRVNVVSPGFVTGPRLDWVIEAQAELHGEDPAQLRTQMLDDVPLQRFVTPDDVAATVAFLASPHSTAITGTDLNVSAGLVMY</sequence>
<keyword evidence="4" id="KW-1185">Reference proteome</keyword>
<dbReference type="PANTHER" id="PTHR42760:SF133">
    <property type="entry name" value="3-OXOACYL-[ACYL-CARRIER-PROTEIN] REDUCTASE"/>
    <property type="match status" value="1"/>
</dbReference>
<dbReference type="SUPFAM" id="SSF51735">
    <property type="entry name" value="NAD(P)-binding Rossmann-fold domains"/>
    <property type="match status" value="1"/>
</dbReference>
<evidence type="ECO:0000256" key="1">
    <source>
        <dbReference type="ARBA" id="ARBA00006484"/>
    </source>
</evidence>
<name>A0ABN2CJY3_9ACTN</name>
<evidence type="ECO:0000256" key="2">
    <source>
        <dbReference type="ARBA" id="ARBA00023002"/>
    </source>
</evidence>
<evidence type="ECO:0000313" key="4">
    <source>
        <dbReference type="Proteomes" id="UP001501705"/>
    </source>
</evidence>
<dbReference type="Gene3D" id="3.40.50.720">
    <property type="entry name" value="NAD(P)-binding Rossmann-like Domain"/>
    <property type="match status" value="1"/>
</dbReference>
<dbReference type="RefSeq" id="WP_344232645.1">
    <property type="nucleotide sequence ID" value="NZ_BAAAPH010000004.1"/>
</dbReference>
<keyword evidence="2" id="KW-0560">Oxidoreductase</keyword>
<dbReference type="PRINTS" id="PR00081">
    <property type="entry name" value="GDHRDH"/>
</dbReference>
<protein>
    <submittedName>
        <fullName evidence="3">Glucose 1-dehydrogenase</fullName>
    </submittedName>
</protein>
<reference evidence="3 4" key="1">
    <citation type="journal article" date="2019" name="Int. J. Syst. Evol. Microbiol.">
        <title>The Global Catalogue of Microorganisms (GCM) 10K type strain sequencing project: providing services to taxonomists for standard genome sequencing and annotation.</title>
        <authorList>
            <consortium name="The Broad Institute Genomics Platform"/>
            <consortium name="The Broad Institute Genome Sequencing Center for Infectious Disease"/>
            <person name="Wu L."/>
            <person name="Ma J."/>
        </authorList>
    </citation>
    <scope>NUCLEOTIDE SEQUENCE [LARGE SCALE GENOMIC DNA]</scope>
    <source>
        <strain evidence="3 4">JCM 15572</strain>
    </source>
</reference>
<dbReference type="PRINTS" id="PR00080">
    <property type="entry name" value="SDRFAMILY"/>
</dbReference>
<evidence type="ECO:0000313" key="3">
    <source>
        <dbReference type="EMBL" id="GAA1559373.1"/>
    </source>
</evidence>
<dbReference type="PANTHER" id="PTHR42760">
    <property type="entry name" value="SHORT-CHAIN DEHYDROGENASES/REDUCTASES FAMILY MEMBER"/>
    <property type="match status" value="1"/>
</dbReference>
<dbReference type="Pfam" id="PF13561">
    <property type="entry name" value="adh_short_C2"/>
    <property type="match status" value="1"/>
</dbReference>
<dbReference type="InterPro" id="IPR002347">
    <property type="entry name" value="SDR_fam"/>
</dbReference>